<proteinExistence type="predicted"/>
<organism evidence="1 2">
    <name type="scientific">Sclerotinia sclerotiorum (strain ATCC 18683 / 1980 / Ss-1)</name>
    <name type="common">White mold</name>
    <name type="synonym">Whetzelinia sclerotiorum</name>
    <dbReference type="NCBI Taxonomy" id="665079"/>
    <lineage>
        <taxon>Eukaryota</taxon>
        <taxon>Fungi</taxon>
        <taxon>Dikarya</taxon>
        <taxon>Ascomycota</taxon>
        <taxon>Pezizomycotina</taxon>
        <taxon>Leotiomycetes</taxon>
        <taxon>Helotiales</taxon>
        <taxon>Sclerotiniaceae</taxon>
        <taxon>Sclerotinia</taxon>
    </lineage>
</organism>
<dbReference type="InParanoid" id="A7EFL0"/>
<dbReference type="AlphaFoldDB" id="A7EFL0"/>
<dbReference type="EMBL" id="CH476625">
    <property type="protein sequence ID" value="EDO01626.1"/>
    <property type="molecule type" value="Genomic_DNA"/>
</dbReference>
<keyword evidence="2" id="KW-1185">Reference proteome</keyword>
<evidence type="ECO:0000313" key="2">
    <source>
        <dbReference type="Proteomes" id="UP000001312"/>
    </source>
</evidence>
<sequence>MTDLEEEVFIQYIIDIDERGFASKLSNVEDMANYILELQRAKKIRKL</sequence>
<protein>
    <submittedName>
        <fullName evidence="1">Uncharacterized protein</fullName>
    </submittedName>
</protein>
<name>A7EFL0_SCLS1</name>
<dbReference type="KEGG" id="ssl:SS1G_04101"/>
<dbReference type="HOGENOM" id="CLU_214671_0_0_1"/>
<dbReference type="RefSeq" id="XP_001594294.1">
    <property type="nucleotide sequence ID" value="XM_001594244.1"/>
</dbReference>
<accession>A7EFL0</accession>
<gene>
    <name evidence="1" type="ORF">SS1G_04101</name>
</gene>
<dbReference type="Proteomes" id="UP000001312">
    <property type="component" value="Unassembled WGS sequence"/>
</dbReference>
<dbReference type="GeneID" id="5491109"/>
<evidence type="ECO:0000313" key="1">
    <source>
        <dbReference type="EMBL" id="EDO01626.1"/>
    </source>
</evidence>
<reference evidence="2" key="1">
    <citation type="journal article" date="2011" name="PLoS Genet.">
        <title>Genomic analysis of the necrotrophic fungal pathogens Sclerotinia sclerotiorum and Botrytis cinerea.</title>
        <authorList>
            <person name="Amselem J."/>
            <person name="Cuomo C.A."/>
            <person name="van Kan J.A."/>
            <person name="Viaud M."/>
            <person name="Benito E.P."/>
            <person name="Couloux A."/>
            <person name="Coutinho P.M."/>
            <person name="de Vries R.P."/>
            <person name="Dyer P.S."/>
            <person name="Fillinger S."/>
            <person name="Fournier E."/>
            <person name="Gout L."/>
            <person name="Hahn M."/>
            <person name="Kohn L."/>
            <person name="Lapalu N."/>
            <person name="Plummer K.M."/>
            <person name="Pradier J.M."/>
            <person name="Quevillon E."/>
            <person name="Sharon A."/>
            <person name="Simon A."/>
            <person name="ten Have A."/>
            <person name="Tudzynski B."/>
            <person name="Tudzynski P."/>
            <person name="Wincker P."/>
            <person name="Andrew M."/>
            <person name="Anthouard V."/>
            <person name="Beever R.E."/>
            <person name="Beffa R."/>
            <person name="Benoit I."/>
            <person name="Bouzid O."/>
            <person name="Brault B."/>
            <person name="Chen Z."/>
            <person name="Choquer M."/>
            <person name="Collemare J."/>
            <person name="Cotton P."/>
            <person name="Danchin E.G."/>
            <person name="Da Silva C."/>
            <person name="Gautier A."/>
            <person name="Giraud C."/>
            <person name="Giraud T."/>
            <person name="Gonzalez C."/>
            <person name="Grossetete S."/>
            <person name="Guldener U."/>
            <person name="Henrissat B."/>
            <person name="Howlett B.J."/>
            <person name="Kodira C."/>
            <person name="Kretschmer M."/>
            <person name="Lappartient A."/>
            <person name="Leroch M."/>
            <person name="Levis C."/>
            <person name="Mauceli E."/>
            <person name="Neuveglise C."/>
            <person name="Oeser B."/>
            <person name="Pearson M."/>
            <person name="Poulain J."/>
            <person name="Poussereau N."/>
            <person name="Quesneville H."/>
            <person name="Rascle C."/>
            <person name="Schumacher J."/>
            <person name="Segurens B."/>
            <person name="Sexton A."/>
            <person name="Silva E."/>
            <person name="Sirven C."/>
            <person name="Soanes D.M."/>
            <person name="Talbot N.J."/>
            <person name="Templeton M."/>
            <person name="Yandava C."/>
            <person name="Yarden O."/>
            <person name="Zeng Q."/>
            <person name="Rollins J.A."/>
            <person name="Lebrun M.H."/>
            <person name="Dickman M."/>
        </authorList>
    </citation>
    <scope>NUCLEOTIDE SEQUENCE [LARGE SCALE GENOMIC DNA]</scope>
    <source>
        <strain evidence="2">ATCC 18683 / 1980 / Ss-1</strain>
    </source>
</reference>